<dbReference type="KEGG" id="ccp:CHC_T00001431001"/>
<proteinExistence type="predicted"/>
<protein>
    <submittedName>
        <fullName evidence="1">Uncharacterized protein</fullName>
    </submittedName>
</protein>
<gene>
    <name evidence="1" type="ORF">CHC_T00001431001</name>
</gene>
<organism evidence="1 2">
    <name type="scientific">Chondrus crispus</name>
    <name type="common">Carrageen Irish moss</name>
    <name type="synonym">Polymorpha crispa</name>
    <dbReference type="NCBI Taxonomy" id="2769"/>
    <lineage>
        <taxon>Eukaryota</taxon>
        <taxon>Rhodophyta</taxon>
        <taxon>Florideophyceae</taxon>
        <taxon>Rhodymeniophycidae</taxon>
        <taxon>Gigartinales</taxon>
        <taxon>Gigartinaceae</taxon>
        <taxon>Chondrus</taxon>
    </lineage>
</organism>
<dbReference type="AlphaFoldDB" id="R7Q2K7"/>
<keyword evidence="2" id="KW-1185">Reference proteome</keyword>
<accession>R7Q2K7</accession>
<evidence type="ECO:0000313" key="2">
    <source>
        <dbReference type="Proteomes" id="UP000012073"/>
    </source>
</evidence>
<dbReference type="Gramene" id="CDF32817">
    <property type="protein sequence ID" value="CDF32817"/>
    <property type="gene ID" value="CHC_T00001431001"/>
</dbReference>
<reference evidence="2" key="1">
    <citation type="journal article" date="2013" name="Proc. Natl. Acad. Sci. U.S.A.">
        <title>Genome structure and metabolic features in the red seaweed Chondrus crispus shed light on evolution of the Archaeplastida.</title>
        <authorList>
            <person name="Collen J."/>
            <person name="Porcel B."/>
            <person name="Carre W."/>
            <person name="Ball S.G."/>
            <person name="Chaparro C."/>
            <person name="Tonon T."/>
            <person name="Barbeyron T."/>
            <person name="Michel G."/>
            <person name="Noel B."/>
            <person name="Valentin K."/>
            <person name="Elias M."/>
            <person name="Artiguenave F."/>
            <person name="Arun A."/>
            <person name="Aury J.M."/>
            <person name="Barbosa-Neto J.F."/>
            <person name="Bothwell J.H."/>
            <person name="Bouget F.Y."/>
            <person name="Brillet L."/>
            <person name="Cabello-Hurtado F."/>
            <person name="Capella-Gutierrez S."/>
            <person name="Charrier B."/>
            <person name="Cladiere L."/>
            <person name="Cock J.M."/>
            <person name="Coelho S.M."/>
            <person name="Colleoni C."/>
            <person name="Czjzek M."/>
            <person name="Da Silva C."/>
            <person name="Delage L."/>
            <person name="Denoeud F."/>
            <person name="Deschamps P."/>
            <person name="Dittami S.M."/>
            <person name="Gabaldon T."/>
            <person name="Gachon C.M."/>
            <person name="Groisillier A."/>
            <person name="Herve C."/>
            <person name="Jabbari K."/>
            <person name="Katinka M."/>
            <person name="Kloareg B."/>
            <person name="Kowalczyk N."/>
            <person name="Labadie K."/>
            <person name="Leblanc C."/>
            <person name="Lopez P.J."/>
            <person name="McLachlan D.H."/>
            <person name="Meslet-Cladiere L."/>
            <person name="Moustafa A."/>
            <person name="Nehr Z."/>
            <person name="Nyvall Collen P."/>
            <person name="Panaud O."/>
            <person name="Partensky F."/>
            <person name="Poulain J."/>
            <person name="Rensing S.A."/>
            <person name="Rousvoal S."/>
            <person name="Samson G."/>
            <person name="Symeonidi A."/>
            <person name="Weissenbach J."/>
            <person name="Zambounis A."/>
            <person name="Wincker P."/>
            <person name="Boyen C."/>
        </authorList>
    </citation>
    <scope>NUCLEOTIDE SEQUENCE [LARGE SCALE GENOMIC DNA]</scope>
    <source>
        <strain evidence="2">cv. Stackhouse</strain>
    </source>
</reference>
<dbReference type="RefSeq" id="XP_005712618.1">
    <property type="nucleotide sequence ID" value="XM_005712561.1"/>
</dbReference>
<dbReference type="Proteomes" id="UP000012073">
    <property type="component" value="Unassembled WGS sequence"/>
</dbReference>
<name>R7Q2K7_CHOCR</name>
<evidence type="ECO:0000313" key="1">
    <source>
        <dbReference type="EMBL" id="CDF32817.1"/>
    </source>
</evidence>
<dbReference type="EMBL" id="HG001592">
    <property type="protein sequence ID" value="CDF32817.1"/>
    <property type="molecule type" value="Genomic_DNA"/>
</dbReference>
<sequence>MLHATAIIAFASSKLVGVSAPCLCACYVAVRSLLVMRPSNTP</sequence>
<dbReference type="GeneID" id="17320335"/>